<dbReference type="InterPro" id="IPR032675">
    <property type="entry name" value="LRR_dom_sf"/>
</dbReference>
<evidence type="ECO:0000256" key="9">
    <source>
        <dbReference type="ARBA" id="ARBA00023136"/>
    </source>
</evidence>
<proteinExistence type="inferred from homology"/>
<keyword evidence="9" id="KW-0472">Membrane</keyword>
<dbReference type="Gramene" id="KFK42828">
    <property type="protein sequence ID" value="KFK42828"/>
    <property type="gene ID" value="AALP_AA1G044700"/>
</dbReference>
<name>A0A087HL26_ARAAL</name>
<evidence type="ECO:0000256" key="1">
    <source>
        <dbReference type="ARBA" id="ARBA00004251"/>
    </source>
</evidence>
<dbReference type="PANTHER" id="PTHR27004:SF317">
    <property type="entry name" value="RECEPTOR-LIKE PROTEIN 54"/>
    <property type="match status" value="1"/>
</dbReference>
<keyword evidence="6" id="KW-0732">Signal</keyword>
<dbReference type="Gene3D" id="3.80.10.10">
    <property type="entry name" value="Ribonuclease Inhibitor"/>
    <property type="match status" value="1"/>
</dbReference>
<dbReference type="OrthoDB" id="1111650at2759"/>
<keyword evidence="11" id="KW-0325">Glycoprotein</keyword>
<dbReference type="FunFam" id="3.80.10.10:FF:000041">
    <property type="entry name" value="LRR receptor-like serine/threonine-protein kinase ERECTA"/>
    <property type="match status" value="1"/>
</dbReference>
<keyword evidence="8" id="KW-1133">Transmembrane helix</keyword>
<comment type="subcellular location">
    <subcellularLocation>
        <location evidence="1">Cell membrane</location>
        <topology evidence="1">Single-pass type I membrane protein</topology>
    </subcellularLocation>
</comment>
<keyword evidence="7" id="KW-0677">Repeat</keyword>
<gene>
    <name evidence="12" type="ordered locus">AALP_Aa1g044700</name>
</gene>
<evidence type="ECO:0000256" key="3">
    <source>
        <dbReference type="ARBA" id="ARBA00022475"/>
    </source>
</evidence>
<keyword evidence="5" id="KW-0812">Transmembrane</keyword>
<dbReference type="Pfam" id="PF13855">
    <property type="entry name" value="LRR_8"/>
    <property type="match status" value="1"/>
</dbReference>
<evidence type="ECO:0000256" key="11">
    <source>
        <dbReference type="ARBA" id="ARBA00023180"/>
    </source>
</evidence>
<dbReference type="Proteomes" id="UP000029120">
    <property type="component" value="Chromosome 1"/>
</dbReference>
<evidence type="ECO:0000256" key="8">
    <source>
        <dbReference type="ARBA" id="ARBA00022989"/>
    </source>
</evidence>
<dbReference type="eggNOG" id="KOG0619">
    <property type="taxonomic scope" value="Eukaryota"/>
</dbReference>
<accession>A0A087HL26</accession>
<keyword evidence="10" id="KW-0675">Receptor</keyword>
<evidence type="ECO:0000256" key="4">
    <source>
        <dbReference type="ARBA" id="ARBA00022614"/>
    </source>
</evidence>
<evidence type="ECO:0000313" key="12">
    <source>
        <dbReference type="EMBL" id="KFK42828.1"/>
    </source>
</evidence>
<dbReference type="SUPFAM" id="SSF52058">
    <property type="entry name" value="L domain-like"/>
    <property type="match status" value="1"/>
</dbReference>
<dbReference type="AlphaFoldDB" id="A0A087HL26"/>
<evidence type="ECO:0000256" key="10">
    <source>
        <dbReference type="ARBA" id="ARBA00023170"/>
    </source>
</evidence>
<dbReference type="PRINTS" id="PR00019">
    <property type="entry name" value="LEURICHRPT"/>
</dbReference>
<sequence length="138" mass="15740">MANFLFGYHIGLMSLIAFNLSNNDFNGHIPSSLAKLTNLEALDLSRNQLSRKNPQELRNLVFLAVINMSHNKLTGQIPQGTQFQRQPESALKGISIFVVFLNKRMAPVKMEHRYTPTLMMFVQAIVHVFASFKQVFFL</sequence>
<keyword evidence="13" id="KW-1185">Reference proteome</keyword>
<evidence type="ECO:0000256" key="5">
    <source>
        <dbReference type="ARBA" id="ARBA00022692"/>
    </source>
</evidence>
<dbReference type="EMBL" id="CM002869">
    <property type="protein sequence ID" value="KFK42828.1"/>
    <property type="molecule type" value="Genomic_DNA"/>
</dbReference>
<dbReference type="InterPro" id="IPR001611">
    <property type="entry name" value="Leu-rich_rpt"/>
</dbReference>
<evidence type="ECO:0000313" key="13">
    <source>
        <dbReference type="Proteomes" id="UP000029120"/>
    </source>
</evidence>
<organism evidence="12 13">
    <name type="scientific">Arabis alpina</name>
    <name type="common">Alpine rock-cress</name>
    <dbReference type="NCBI Taxonomy" id="50452"/>
    <lineage>
        <taxon>Eukaryota</taxon>
        <taxon>Viridiplantae</taxon>
        <taxon>Streptophyta</taxon>
        <taxon>Embryophyta</taxon>
        <taxon>Tracheophyta</taxon>
        <taxon>Spermatophyta</taxon>
        <taxon>Magnoliopsida</taxon>
        <taxon>eudicotyledons</taxon>
        <taxon>Gunneridae</taxon>
        <taxon>Pentapetalae</taxon>
        <taxon>rosids</taxon>
        <taxon>malvids</taxon>
        <taxon>Brassicales</taxon>
        <taxon>Brassicaceae</taxon>
        <taxon>Arabideae</taxon>
        <taxon>Arabis</taxon>
    </lineage>
</organism>
<reference evidence="13" key="1">
    <citation type="journal article" date="2015" name="Nat. Plants">
        <title>Genome expansion of Arabis alpina linked with retrotransposition and reduced symmetric DNA methylation.</title>
        <authorList>
            <person name="Willing E.M."/>
            <person name="Rawat V."/>
            <person name="Mandakova T."/>
            <person name="Maumus F."/>
            <person name="James G.V."/>
            <person name="Nordstroem K.J."/>
            <person name="Becker C."/>
            <person name="Warthmann N."/>
            <person name="Chica C."/>
            <person name="Szarzynska B."/>
            <person name="Zytnicki M."/>
            <person name="Albani M.C."/>
            <person name="Kiefer C."/>
            <person name="Bergonzi S."/>
            <person name="Castaings L."/>
            <person name="Mateos J.L."/>
            <person name="Berns M.C."/>
            <person name="Bujdoso N."/>
            <person name="Piofczyk T."/>
            <person name="de Lorenzo L."/>
            <person name="Barrero-Sicilia C."/>
            <person name="Mateos I."/>
            <person name="Piednoel M."/>
            <person name="Hagmann J."/>
            <person name="Chen-Min-Tao R."/>
            <person name="Iglesias-Fernandez R."/>
            <person name="Schuster S.C."/>
            <person name="Alonso-Blanco C."/>
            <person name="Roudier F."/>
            <person name="Carbonero P."/>
            <person name="Paz-Ares J."/>
            <person name="Davis S.J."/>
            <person name="Pecinka A."/>
            <person name="Quesneville H."/>
            <person name="Colot V."/>
            <person name="Lysak M.A."/>
            <person name="Weigel D."/>
            <person name="Coupland G."/>
            <person name="Schneeberger K."/>
        </authorList>
    </citation>
    <scope>NUCLEOTIDE SEQUENCE [LARGE SCALE GENOMIC DNA]</scope>
    <source>
        <strain evidence="13">cv. Pajares</strain>
    </source>
</reference>
<evidence type="ECO:0000256" key="7">
    <source>
        <dbReference type="ARBA" id="ARBA00022737"/>
    </source>
</evidence>
<protein>
    <submittedName>
        <fullName evidence="12">Uncharacterized protein</fullName>
    </submittedName>
</protein>
<dbReference type="GO" id="GO:0005886">
    <property type="term" value="C:plasma membrane"/>
    <property type="evidence" value="ECO:0007669"/>
    <property type="project" value="UniProtKB-SubCell"/>
</dbReference>
<keyword evidence="4" id="KW-0433">Leucine-rich repeat</keyword>
<evidence type="ECO:0000256" key="2">
    <source>
        <dbReference type="ARBA" id="ARBA00009592"/>
    </source>
</evidence>
<keyword evidence="3" id="KW-1003">Cell membrane</keyword>
<dbReference type="PANTHER" id="PTHR27004">
    <property type="entry name" value="RECEPTOR-LIKE PROTEIN 12 ISOFORM X1"/>
    <property type="match status" value="1"/>
</dbReference>
<comment type="similarity">
    <text evidence="2">Belongs to the RLP family.</text>
</comment>
<evidence type="ECO:0000256" key="6">
    <source>
        <dbReference type="ARBA" id="ARBA00022729"/>
    </source>
</evidence>